<dbReference type="STRING" id="1121003.SAMN03080618_01508"/>
<dbReference type="OrthoDB" id="9816072at2"/>
<dbReference type="PROSITE" id="PS00092">
    <property type="entry name" value="N6_MTASE"/>
    <property type="match status" value="1"/>
</dbReference>
<dbReference type="GO" id="GO:0003676">
    <property type="term" value="F:nucleic acid binding"/>
    <property type="evidence" value="ECO:0007669"/>
    <property type="project" value="InterPro"/>
</dbReference>
<evidence type="ECO:0000313" key="8">
    <source>
        <dbReference type="Proteomes" id="UP000242763"/>
    </source>
</evidence>
<keyword evidence="1" id="KW-0963">Cytoplasm</keyword>
<evidence type="ECO:0000256" key="2">
    <source>
        <dbReference type="ARBA" id="ARBA00022552"/>
    </source>
</evidence>
<gene>
    <name evidence="7" type="ORF">SAMN03080618_01508</name>
</gene>
<dbReference type="GO" id="GO:0008170">
    <property type="term" value="F:N-methyltransferase activity"/>
    <property type="evidence" value="ECO:0007669"/>
    <property type="project" value="UniProtKB-ARBA"/>
</dbReference>
<accession>A0A1I3LJN9</accession>
<dbReference type="PANTHER" id="PTHR47816:SF4">
    <property type="entry name" value="RIBOSOMAL RNA SMALL SUBUNIT METHYLTRANSFERASE C"/>
    <property type="match status" value="1"/>
</dbReference>
<feature type="domain" description="Methyltransferase small" evidence="6">
    <location>
        <begin position="173"/>
        <end position="338"/>
    </location>
</feature>
<organism evidence="7 8">
    <name type="scientific">Aquamicrobium aerolatum DSM 21857</name>
    <dbReference type="NCBI Taxonomy" id="1121003"/>
    <lineage>
        <taxon>Bacteria</taxon>
        <taxon>Pseudomonadati</taxon>
        <taxon>Pseudomonadota</taxon>
        <taxon>Alphaproteobacteria</taxon>
        <taxon>Hyphomicrobiales</taxon>
        <taxon>Phyllobacteriaceae</taxon>
        <taxon>Aerobium</taxon>
    </lineage>
</organism>
<dbReference type="InterPro" id="IPR007848">
    <property type="entry name" value="Small_mtfrase_dom"/>
</dbReference>
<dbReference type="AlphaFoldDB" id="A0A1I3LJN9"/>
<dbReference type="GO" id="GO:0008757">
    <property type="term" value="F:S-adenosylmethionine-dependent methyltransferase activity"/>
    <property type="evidence" value="ECO:0007669"/>
    <property type="project" value="InterPro"/>
</dbReference>
<dbReference type="RefSeq" id="WP_091520498.1">
    <property type="nucleotide sequence ID" value="NZ_FORF01000007.1"/>
</dbReference>
<dbReference type="SUPFAM" id="SSF53335">
    <property type="entry name" value="S-adenosyl-L-methionine-dependent methyltransferases"/>
    <property type="match status" value="1"/>
</dbReference>
<evidence type="ECO:0000256" key="3">
    <source>
        <dbReference type="ARBA" id="ARBA00022603"/>
    </source>
</evidence>
<dbReference type="GO" id="GO:0006364">
    <property type="term" value="P:rRNA processing"/>
    <property type="evidence" value="ECO:0007669"/>
    <property type="project" value="UniProtKB-KW"/>
</dbReference>
<dbReference type="CDD" id="cd02440">
    <property type="entry name" value="AdoMet_MTases"/>
    <property type="match status" value="1"/>
</dbReference>
<keyword evidence="3 7" id="KW-0489">Methyltransferase</keyword>
<keyword evidence="8" id="KW-1185">Reference proteome</keyword>
<evidence type="ECO:0000256" key="5">
    <source>
        <dbReference type="ARBA" id="ARBA00022691"/>
    </source>
</evidence>
<dbReference type="GO" id="GO:0032259">
    <property type="term" value="P:methylation"/>
    <property type="evidence" value="ECO:0007669"/>
    <property type="project" value="UniProtKB-KW"/>
</dbReference>
<evidence type="ECO:0000313" key="7">
    <source>
        <dbReference type="EMBL" id="SFI84917.1"/>
    </source>
</evidence>
<dbReference type="InterPro" id="IPR029063">
    <property type="entry name" value="SAM-dependent_MTases_sf"/>
</dbReference>
<evidence type="ECO:0000256" key="4">
    <source>
        <dbReference type="ARBA" id="ARBA00022679"/>
    </source>
</evidence>
<name>A0A1I3LJN9_9HYPH</name>
<evidence type="ECO:0000259" key="6">
    <source>
        <dbReference type="Pfam" id="PF05175"/>
    </source>
</evidence>
<proteinExistence type="predicted"/>
<dbReference type="Gene3D" id="3.40.50.150">
    <property type="entry name" value="Vaccinia Virus protein VP39"/>
    <property type="match status" value="2"/>
</dbReference>
<keyword evidence="4 7" id="KW-0808">Transferase</keyword>
<sequence>MNDGSLKTLFHPFEAGLLDSPGLNEHVLFINAQPDFRLPEGFPSTITLQQDFRPTFRALEATPHTVRPQPDGEGYGLVLVLAGRHRGQNELWIAEALKRARIGARIVVAGGKTDGAASLRKRMASLYPVDDHASKNHGVVFWLTKTDGDAPAHAIEALESANPPLILDGGYLTVPGVFSQEHADAGSTLLVANLPSSLKGRVADFGAGWGYLSVSLAGLSSEIAAIDLFEASFTACIAAKANMSNLAANIDCRVHWYDLLKEPVERRFDAIIMNPPFHQGRAAEPSIGEGMIRAASAALKPGGKLFMVANRSLQYEPLLQAGFARSGETVRDERFKVLWAVR</sequence>
<evidence type="ECO:0000256" key="1">
    <source>
        <dbReference type="ARBA" id="ARBA00022490"/>
    </source>
</evidence>
<protein>
    <submittedName>
        <fullName evidence="7">16S rRNA (Guanine1207-N2)-methyltransferase</fullName>
    </submittedName>
</protein>
<keyword evidence="2" id="KW-0698">rRNA processing</keyword>
<dbReference type="Pfam" id="PF05175">
    <property type="entry name" value="MTS"/>
    <property type="match status" value="1"/>
</dbReference>
<dbReference type="Proteomes" id="UP000242763">
    <property type="component" value="Unassembled WGS sequence"/>
</dbReference>
<reference evidence="8" key="1">
    <citation type="submission" date="2016-10" db="EMBL/GenBank/DDBJ databases">
        <authorList>
            <person name="Varghese N."/>
            <person name="Submissions S."/>
        </authorList>
    </citation>
    <scope>NUCLEOTIDE SEQUENCE [LARGE SCALE GENOMIC DNA]</scope>
    <source>
        <strain evidence="8">DSM 21857</strain>
    </source>
</reference>
<dbReference type="PANTHER" id="PTHR47816">
    <property type="entry name" value="RIBOSOMAL RNA SMALL SUBUNIT METHYLTRANSFERASE C"/>
    <property type="match status" value="1"/>
</dbReference>
<dbReference type="InterPro" id="IPR046977">
    <property type="entry name" value="RsmC/RlmG"/>
</dbReference>
<dbReference type="InterPro" id="IPR002052">
    <property type="entry name" value="DNA_methylase_N6_adenine_CS"/>
</dbReference>
<keyword evidence="5" id="KW-0949">S-adenosyl-L-methionine</keyword>
<dbReference type="EMBL" id="FORF01000007">
    <property type="protein sequence ID" value="SFI84917.1"/>
    <property type="molecule type" value="Genomic_DNA"/>
</dbReference>